<proteinExistence type="inferred from homology"/>
<dbReference type="Gene3D" id="1.10.287.70">
    <property type="match status" value="1"/>
</dbReference>
<keyword evidence="4" id="KW-0732">Signal</keyword>
<feature type="region of interest" description="Disordered" evidence="9">
    <location>
        <begin position="1817"/>
        <end position="1857"/>
    </location>
</feature>
<evidence type="ECO:0000256" key="3">
    <source>
        <dbReference type="ARBA" id="ARBA00022692"/>
    </source>
</evidence>
<evidence type="ECO:0000313" key="13">
    <source>
        <dbReference type="RefSeq" id="XP_005105591.2"/>
    </source>
</evidence>
<feature type="transmembrane region" description="Helical" evidence="10">
    <location>
        <begin position="1497"/>
        <end position="1523"/>
    </location>
</feature>
<feature type="transmembrane region" description="Helical" evidence="10">
    <location>
        <begin position="1155"/>
        <end position="1178"/>
    </location>
</feature>
<dbReference type="SUPFAM" id="SSF49723">
    <property type="entry name" value="Lipase/lipooxygenase domain (PLAT/LH2 domain)"/>
    <property type="match status" value="1"/>
</dbReference>
<gene>
    <name evidence="13" type="primary">LOC101856526</name>
</gene>
<dbReference type="Gene3D" id="2.60.220.50">
    <property type="match status" value="1"/>
</dbReference>
<dbReference type="GeneID" id="101856526"/>
<dbReference type="CDD" id="cd01752">
    <property type="entry name" value="PLAT_polycystin"/>
    <property type="match status" value="1"/>
</dbReference>
<sequence>MTRCFPFFFTGYESKQISIEASLFETFNSQQMRAECVLTRAGEWGKVASDLMVNNPPAPGTCTVSPFNRTITSEEAWTISVDSWSDEDGIDEYQFFIHTDEDTVDKQITSVKTEQGTLSIQVSLSEGPHYLNYKQTIIVKVRDMLGSIQEYDCGQVVVLPMPVEDIRALTQDVISNQKHELARMFSEGDQKTCSEKSTNIVSLLNSDKYASQTVASNQANSMYGQGDLTRTNYQTPIISQDPEEEFKMESERNDRAEVRESLIESISKLPTQSVISIQQVISFYAEATVYGDEISQDSQETVMEALENMTLFMTDPESVDKVPSEDLEVAMENGIAAIGGIMDAAGNNGYRGTLKELEEAEEDEEWFVYDSSLNALGGEDDMSSAGTFDEAMKIHTARIHKIRQAKTAERVRQRVIRTLDAQAKVFSRYSVPGQTLLMRSVKMKVIMEKTDVQRLIGKTLNPPGSTGGVTLPDNAFIGGDPEETVVASVTQSTNHPLKYSDKAKGISPSSNFISINLYDDNNSKMTVSGLVEPVKIVVPLDANMPKPSYIEMDPIISKWTNLMLLVANINRSQSAIHLDFKDIEGRQFLLVVKKGKPAKIAVDRADDECDAVYLVPSSLSSTDPDRYRFYLSNNQLGNFVGQLSIGMRELNTTEYDMDISAGCASLPRYENGSDYFQGNFSLRQYVTQCLAISDSANDWSTDGCEVSKETNDSNNVCLCNHLTTFAGGWVVVPNTIDWSYVFANADFLSNPTIYITVMLTAVLYITAAIYARYKDKKMTEQLGIAPLADNDPKDKYFYEVLVCTGMRRNAGTNSQVCFILSGEDDETDVRAFSDSKRKIFRRGQVDGFLMAVPRPLGYLNFMRVWHDNSGKGKFGSWYLNYIVVRDIQTDLKQVFISNKWYAVEEDDGQVDRVIPVAGREQLSDFSYQFGERSKKNLADGHLWFSVVARPPQSRFTCLQRVSCCLCLLYVTMLANAMFYRAPDEAEDSGNSLSFGPFSVSPEQISIGIISNLIVFPVNFLLIFLFRKSRPHHKRPSRIDRAIKEVHQQNKMASVNDVKPEVGSIFSVTKSPSMLRDPNRPASSSSSRPCSAMSTGKEELVGKKKKKFELPWYFTIIAWVVLWVVTLGAAAMVTFYGISFKDDICKKWISSMLVSFFMSVFITQPIKVFLFAMILSIIIKNPAEDKEDEEEDEEMPHMDQDNELLHGDMAAFGATRPRKIGYKPPDPMELEKHRKRRMNEIKMWAIIREVIIYSFFLWILMVISYRQLGASNFLYKDTMHRVFIENNETDIHFSLIRNTDEFWIWAKSGLVNGLRAGSYYNDYPPLKLRAYINDKVSRIIGYATMRQLRIKPALCEIPDKMETLVGQCNIQYDILKQEERDFKVGWELFNSTDTANDTRPEYMYTTAGDLNGYPYWGTLGMYSGGGYVVNLEGSKADLINIMDKLEREKWIDRYTRAVFVEFTVYNAQVNLFAISTILAEFHPSGGLVQSFRFEPAMLLPYMTSAMLFQLVCEVVYILFTLFFIIRELRAFIKQRLSYFKSFWNLVELGIIAMSIAAIVIFFYRLFVTNDLTEAFKETNGNGYVKFQYVGYWNEMFSYMIGFLCFFATIKFLKLLRFNKKISMLSATLKHSAKGLMHFGVIFVIVFMAFAQLFYLTYMHIDVDYSTFISSVVASILMMMGKFNIYSMIMTEPVLTQIFVLLYVITVTFIIVNMFISILNETFTVVREDINKQGNDYEVVDFMLQRFKKWTGLGASSANENENPDGQNNPEGQFMPGGGPNSSDHIQDFPDRIERLLQSISSVYMDNDNLGQLYQKKRLDSQNINKSMLRSGRSPSPAPGQQFRGRKDSSDVVARVHTD</sequence>
<keyword evidence="3 10" id="KW-0812">Transmembrane</keyword>
<feature type="region of interest" description="Disordered" evidence="9">
    <location>
        <begin position="1071"/>
        <end position="1092"/>
    </location>
</feature>
<dbReference type="InterPro" id="IPR013122">
    <property type="entry name" value="PKD1_2_channel"/>
</dbReference>
<dbReference type="Pfam" id="PF08016">
    <property type="entry name" value="PKD_channel"/>
    <property type="match status" value="1"/>
</dbReference>
<feature type="transmembrane region" description="Helical" evidence="10">
    <location>
        <begin position="1666"/>
        <end position="1684"/>
    </location>
</feature>
<feature type="transmembrane region" description="Helical" evidence="10">
    <location>
        <begin position="1242"/>
        <end position="1264"/>
    </location>
</feature>
<dbReference type="SMART" id="SM00308">
    <property type="entry name" value="LH2"/>
    <property type="match status" value="1"/>
</dbReference>
<feature type="compositionally biased region" description="Low complexity" evidence="9">
    <location>
        <begin position="1079"/>
        <end position="1092"/>
    </location>
</feature>
<dbReference type="Pfam" id="PF02010">
    <property type="entry name" value="REJ"/>
    <property type="match status" value="1"/>
</dbReference>
<comment type="subcellular location">
    <subcellularLocation>
        <location evidence="1">Membrane</location>
        <topology evidence="1">Multi-pass membrane protein</topology>
    </subcellularLocation>
</comment>
<evidence type="ECO:0000256" key="6">
    <source>
        <dbReference type="ARBA" id="ARBA00023136"/>
    </source>
</evidence>
<feature type="domain" description="PLAT" evidence="11">
    <location>
        <begin position="796"/>
        <end position="915"/>
    </location>
</feature>
<comment type="caution">
    <text evidence="8">Lacks conserved residue(s) required for the propagation of feature annotation.</text>
</comment>
<feature type="transmembrane region" description="Helical" evidence="10">
    <location>
        <begin position="753"/>
        <end position="771"/>
    </location>
</feature>
<evidence type="ECO:0000256" key="4">
    <source>
        <dbReference type="ARBA" id="ARBA00022729"/>
    </source>
</evidence>
<keyword evidence="5 10" id="KW-1133">Transmembrane helix</keyword>
<dbReference type="InterPro" id="IPR036392">
    <property type="entry name" value="PLAT/LH2_dom_sf"/>
</dbReference>
<feature type="transmembrane region" description="Helical" evidence="10">
    <location>
        <begin position="1111"/>
        <end position="1135"/>
    </location>
</feature>
<dbReference type="PRINTS" id="PR01433">
    <property type="entry name" value="POLYCYSTIN2"/>
</dbReference>
<accession>A0ABM0K033</accession>
<dbReference type="InterPro" id="IPR051223">
    <property type="entry name" value="Polycystin"/>
</dbReference>
<dbReference type="PANTHER" id="PTHR10877:SF150">
    <property type="entry name" value="REJ DOMAIN-CONTAINING PROTEIN"/>
    <property type="match status" value="1"/>
</dbReference>
<evidence type="ECO:0000313" key="12">
    <source>
        <dbReference type="Proteomes" id="UP000694888"/>
    </source>
</evidence>
<evidence type="ECO:0000256" key="2">
    <source>
        <dbReference type="ARBA" id="ARBA00007200"/>
    </source>
</evidence>
<evidence type="ECO:0000256" key="8">
    <source>
        <dbReference type="PROSITE-ProRule" id="PRU00152"/>
    </source>
</evidence>
<comment type="similarity">
    <text evidence="2">Belongs to the polycystin family.</text>
</comment>
<evidence type="ECO:0000256" key="1">
    <source>
        <dbReference type="ARBA" id="ARBA00004141"/>
    </source>
</evidence>
<dbReference type="InterPro" id="IPR003915">
    <property type="entry name" value="PKD_2"/>
</dbReference>
<dbReference type="Proteomes" id="UP000694888">
    <property type="component" value="Unplaced"/>
</dbReference>
<dbReference type="Pfam" id="PF01825">
    <property type="entry name" value="GPS"/>
    <property type="match status" value="1"/>
</dbReference>
<protein>
    <submittedName>
        <fullName evidence="13">Polycystic kidney disease protein 1-like 2</fullName>
    </submittedName>
</protein>
<keyword evidence="12" id="KW-1185">Reference proteome</keyword>
<dbReference type="SMART" id="SM00303">
    <property type="entry name" value="GPS"/>
    <property type="match status" value="1"/>
</dbReference>
<evidence type="ECO:0000256" key="5">
    <source>
        <dbReference type="ARBA" id="ARBA00022989"/>
    </source>
</evidence>
<dbReference type="Pfam" id="PF01477">
    <property type="entry name" value="PLAT"/>
    <property type="match status" value="1"/>
</dbReference>
<organism evidence="12 13">
    <name type="scientific">Aplysia californica</name>
    <name type="common">California sea hare</name>
    <dbReference type="NCBI Taxonomy" id="6500"/>
    <lineage>
        <taxon>Eukaryota</taxon>
        <taxon>Metazoa</taxon>
        <taxon>Spiralia</taxon>
        <taxon>Lophotrochozoa</taxon>
        <taxon>Mollusca</taxon>
        <taxon>Gastropoda</taxon>
        <taxon>Heterobranchia</taxon>
        <taxon>Euthyneura</taxon>
        <taxon>Tectipleura</taxon>
        <taxon>Aplysiida</taxon>
        <taxon>Aplysioidea</taxon>
        <taxon>Aplysiidae</taxon>
        <taxon>Aplysia</taxon>
    </lineage>
</organism>
<dbReference type="InterPro" id="IPR046338">
    <property type="entry name" value="GAIN_dom_sf"/>
</dbReference>
<evidence type="ECO:0000259" key="11">
    <source>
        <dbReference type="PROSITE" id="PS50095"/>
    </source>
</evidence>
<dbReference type="InterPro" id="IPR001024">
    <property type="entry name" value="PLAT/LH2_dom"/>
</dbReference>
<feature type="transmembrane region" description="Helical" evidence="10">
    <location>
        <begin position="1594"/>
        <end position="1614"/>
    </location>
</feature>
<feature type="transmembrane region" description="Helical" evidence="10">
    <location>
        <begin position="961"/>
        <end position="979"/>
    </location>
</feature>
<feature type="compositionally biased region" description="Polar residues" evidence="9">
    <location>
        <begin position="1753"/>
        <end position="1769"/>
    </location>
</feature>
<feature type="transmembrane region" description="Helical" evidence="10">
    <location>
        <begin position="1634"/>
        <end position="1654"/>
    </location>
</feature>
<dbReference type="InterPro" id="IPR046791">
    <property type="entry name" value="Polycystin_dom"/>
</dbReference>
<name>A0ABM0K033_APLCA</name>
<feature type="transmembrane region" description="Helical" evidence="10">
    <location>
        <begin position="1544"/>
        <end position="1565"/>
    </location>
</feature>
<dbReference type="PANTHER" id="PTHR10877">
    <property type="entry name" value="POLYCYSTIN FAMILY MEMBER"/>
    <property type="match status" value="1"/>
</dbReference>
<evidence type="ECO:0000256" key="7">
    <source>
        <dbReference type="ARBA" id="ARBA00023180"/>
    </source>
</evidence>
<dbReference type="RefSeq" id="XP_005105591.2">
    <property type="nucleotide sequence ID" value="XM_005105534.2"/>
</dbReference>
<dbReference type="InterPro" id="IPR002859">
    <property type="entry name" value="PKD/REJ-like"/>
</dbReference>
<feature type="region of interest" description="Disordered" evidence="9">
    <location>
        <begin position="1753"/>
        <end position="1785"/>
    </location>
</feature>
<dbReference type="Pfam" id="PF20519">
    <property type="entry name" value="Polycystin_dom"/>
    <property type="match status" value="1"/>
</dbReference>
<dbReference type="InterPro" id="IPR000203">
    <property type="entry name" value="GPS"/>
</dbReference>
<dbReference type="Gene3D" id="2.60.60.20">
    <property type="entry name" value="PLAT/LH2 domain"/>
    <property type="match status" value="1"/>
</dbReference>
<dbReference type="PROSITE" id="PS50095">
    <property type="entry name" value="PLAT"/>
    <property type="match status" value="1"/>
</dbReference>
<feature type="transmembrane region" description="Helical" evidence="10">
    <location>
        <begin position="1004"/>
        <end position="1025"/>
    </location>
</feature>
<keyword evidence="6 10" id="KW-0472">Membrane</keyword>
<evidence type="ECO:0000256" key="10">
    <source>
        <dbReference type="SAM" id="Phobius"/>
    </source>
</evidence>
<feature type="transmembrane region" description="Helical" evidence="10">
    <location>
        <begin position="1696"/>
        <end position="1717"/>
    </location>
</feature>
<dbReference type="InterPro" id="IPR042060">
    <property type="entry name" value="PLAT_polycystin1"/>
</dbReference>
<reference evidence="13" key="1">
    <citation type="submission" date="2025-08" db="UniProtKB">
        <authorList>
            <consortium name="RefSeq"/>
        </authorList>
    </citation>
    <scope>IDENTIFICATION</scope>
</reference>
<evidence type="ECO:0000256" key="9">
    <source>
        <dbReference type="SAM" id="MobiDB-lite"/>
    </source>
</evidence>
<keyword evidence="7" id="KW-0325">Glycoprotein</keyword>
<feature type="compositionally biased region" description="Basic and acidic residues" evidence="9">
    <location>
        <begin position="1843"/>
        <end position="1857"/>
    </location>
</feature>